<dbReference type="SUPFAM" id="SSF56024">
    <property type="entry name" value="Phospholipase D/nuclease"/>
    <property type="match status" value="1"/>
</dbReference>
<dbReference type="GO" id="GO:0006793">
    <property type="term" value="P:phosphorus metabolic process"/>
    <property type="evidence" value="ECO:0007669"/>
    <property type="project" value="UniProtKB-ARBA"/>
</dbReference>
<dbReference type="AlphaFoldDB" id="A0A951Q739"/>
<protein>
    <recommendedName>
        <fullName evidence="1">PLD phosphodiesterase domain-containing protein</fullName>
    </recommendedName>
</protein>
<dbReference type="EMBL" id="JAHHHN010000049">
    <property type="protein sequence ID" value="MBW4565827.1"/>
    <property type="molecule type" value="Genomic_DNA"/>
</dbReference>
<gene>
    <name evidence="2" type="ORF">KME32_33045</name>
</gene>
<accession>A0A951Q739</accession>
<feature type="domain" description="PLD phosphodiesterase" evidence="1">
    <location>
        <begin position="110"/>
        <end position="132"/>
    </location>
</feature>
<dbReference type="Gene3D" id="3.30.870.10">
    <property type="entry name" value="Endonuclease Chain A"/>
    <property type="match status" value="1"/>
</dbReference>
<comment type="caution">
    <text evidence="2">The sequence shown here is derived from an EMBL/GenBank/DDBJ whole genome shotgun (WGS) entry which is preliminary data.</text>
</comment>
<dbReference type="Proteomes" id="UP000715781">
    <property type="component" value="Unassembled WGS sequence"/>
</dbReference>
<evidence type="ECO:0000313" key="2">
    <source>
        <dbReference type="EMBL" id="MBW4565827.1"/>
    </source>
</evidence>
<dbReference type="PROSITE" id="PS50035">
    <property type="entry name" value="PLD"/>
    <property type="match status" value="1"/>
</dbReference>
<reference evidence="2" key="2">
    <citation type="journal article" date="2022" name="Microbiol. Resour. Announc.">
        <title>Metagenome Sequencing to Explore Phylogenomics of Terrestrial Cyanobacteria.</title>
        <authorList>
            <person name="Ward R.D."/>
            <person name="Stajich J.E."/>
            <person name="Johansen J.R."/>
            <person name="Huntemann M."/>
            <person name="Clum A."/>
            <person name="Foster B."/>
            <person name="Foster B."/>
            <person name="Roux S."/>
            <person name="Palaniappan K."/>
            <person name="Varghese N."/>
            <person name="Mukherjee S."/>
            <person name="Reddy T.B.K."/>
            <person name="Daum C."/>
            <person name="Copeland A."/>
            <person name="Chen I.A."/>
            <person name="Ivanova N.N."/>
            <person name="Kyrpides N.C."/>
            <person name="Shapiro N."/>
            <person name="Eloe-Fadrosh E.A."/>
            <person name="Pietrasiak N."/>
        </authorList>
    </citation>
    <scope>NUCLEOTIDE SEQUENCE</scope>
    <source>
        <strain evidence="2">JT2-VF2</strain>
    </source>
</reference>
<reference evidence="2" key="1">
    <citation type="submission" date="2021-05" db="EMBL/GenBank/DDBJ databases">
        <authorList>
            <person name="Pietrasiak N."/>
            <person name="Ward R."/>
            <person name="Stajich J.E."/>
            <person name="Kurbessoian T."/>
        </authorList>
    </citation>
    <scope>NUCLEOTIDE SEQUENCE</scope>
    <source>
        <strain evidence="2">JT2-VF2</strain>
    </source>
</reference>
<proteinExistence type="predicted"/>
<name>A0A951Q739_9NOST</name>
<evidence type="ECO:0000259" key="1">
    <source>
        <dbReference type="PROSITE" id="PS50035"/>
    </source>
</evidence>
<evidence type="ECO:0000313" key="3">
    <source>
        <dbReference type="Proteomes" id="UP000715781"/>
    </source>
</evidence>
<dbReference type="Pfam" id="PF13091">
    <property type="entry name" value="PLDc_2"/>
    <property type="match status" value="1"/>
</dbReference>
<dbReference type="InterPro" id="IPR025202">
    <property type="entry name" value="PLD-like_dom"/>
</dbReference>
<organism evidence="2 3">
    <name type="scientific">Mojavia pulchra JT2-VF2</name>
    <dbReference type="NCBI Taxonomy" id="287848"/>
    <lineage>
        <taxon>Bacteria</taxon>
        <taxon>Bacillati</taxon>
        <taxon>Cyanobacteriota</taxon>
        <taxon>Cyanophyceae</taxon>
        <taxon>Nostocales</taxon>
        <taxon>Nostocaceae</taxon>
    </lineage>
</organism>
<sequence>MSYKLVYDAKESLDVFNQALKQVQDRLIMVCPWVQKQIVDESTVQTIRNLLESRIQVNIGCGFTSEIPNPLSETKFYDLMTKWNYKGLQDIYTLEVEYKIYFQLKFIGTHEKYLICDDKFAMIGSHNFLSSKGKDNTKEIGIYTTDNNIIQELIEHYDNTQPIVVREKTCHEYMIEDCIDELSRNMPDYYSDYYSDYY</sequence>
<dbReference type="GO" id="GO:0003824">
    <property type="term" value="F:catalytic activity"/>
    <property type="evidence" value="ECO:0007669"/>
    <property type="project" value="InterPro"/>
</dbReference>
<dbReference type="InterPro" id="IPR001736">
    <property type="entry name" value="PLipase_D/transphosphatidylase"/>
</dbReference>